<evidence type="ECO:0000256" key="3">
    <source>
        <dbReference type="ARBA" id="ARBA00022723"/>
    </source>
</evidence>
<gene>
    <name evidence="8" type="ordered locus">Halhy_0063</name>
</gene>
<dbReference type="Pfam" id="PF01435">
    <property type="entry name" value="Peptidase_M48"/>
    <property type="match status" value="1"/>
</dbReference>
<dbReference type="CDD" id="cd07333">
    <property type="entry name" value="M48C_bepA_like"/>
    <property type="match status" value="1"/>
</dbReference>
<dbReference type="Proteomes" id="UP000008461">
    <property type="component" value="Chromosome"/>
</dbReference>
<comment type="cofactor">
    <cofactor evidence="1">
        <name>Zn(2+)</name>
        <dbReference type="ChEBI" id="CHEBI:29105"/>
    </cofactor>
</comment>
<dbReference type="InterPro" id="IPR001915">
    <property type="entry name" value="Peptidase_M48"/>
</dbReference>
<keyword evidence="4" id="KW-0378">Hydrolase</keyword>
<feature type="domain" description="Peptidase M48" evidence="7">
    <location>
        <begin position="66"/>
        <end position="246"/>
    </location>
</feature>
<evidence type="ECO:0000256" key="4">
    <source>
        <dbReference type="ARBA" id="ARBA00022801"/>
    </source>
</evidence>
<evidence type="ECO:0000256" key="1">
    <source>
        <dbReference type="ARBA" id="ARBA00001947"/>
    </source>
</evidence>
<sequence>MRKPLFQHLLTTLTLALVLLLNSCAVVNPVTGKKQLMVMSEQEEIALGASANPQVLAEFGIYDDPKLQAFINEKGQQMAKVSHRPTLPFYFKIVDSDVVNAFALPGGYVYFTRGIMAHFNNEAEFAGVLGHEIGHVTGRHGALQQRSQIFSSIGLIGVLIAVPGAAQLIEPLSQGMQLLLLKNGRDHESQSDELGVEYSTKVGYDAKEMAGFFSTIDRLSGGPEGRVPNFLSTHPNPMDRFKRVGELAEAEQKKTNNFNLAVNRDAYLRRIDGIVYGPDPQQGYTDNNVFYHPVLKFQFPVPADWQLQNSPQQVVMAPKDGKAAIIFNLAAEKSLREAANNTITKDSLKLVDSQNLTVNGFPAVAMVAEQVSQTQQGTQTLRILIYVIQYDNMIYRFYGMAKAADYNTYNLSFQNTFKNFRELTDRSKINVFAERVKIKTVPRSTTLAEALRSFGVPEKRLEEHAILNGMQQKETVTAGMLIKVVEKGSN</sequence>
<dbReference type="eggNOG" id="COG4784">
    <property type="taxonomic scope" value="Bacteria"/>
</dbReference>
<dbReference type="HOGENOM" id="CLU_029002_5_1_10"/>
<dbReference type="GO" id="GO:0004222">
    <property type="term" value="F:metalloendopeptidase activity"/>
    <property type="evidence" value="ECO:0007669"/>
    <property type="project" value="InterPro"/>
</dbReference>
<organism evidence="8 9">
    <name type="scientific">Haliscomenobacter hydrossis (strain ATCC 27775 / DSM 1100 / LMG 10767 / O)</name>
    <dbReference type="NCBI Taxonomy" id="760192"/>
    <lineage>
        <taxon>Bacteria</taxon>
        <taxon>Pseudomonadati</taxon>
        <taxon>Bacteroidota</taxon>
        <taxon>Saprospiria</taxon>
        <taxon>Saprospirales</taxon>
        <taxon>Haliscomenobacteraceae</taxon>
        <taxon>Haliscomenobacter</taxon>
    </lineage>
</organism>
<dbReference type="KEGG" id="hhy:Halhy_0063"/>
<accession>F4KRI7</accession>
<keyword evidence="2" id="KW-0645">Protease</keyword>
<evidence type="ECO:0000256" key="6">
    <source>
        <dbReference type="ARBA" id="ARBA00023049"/>
    </source>
</evidence>
<keyword evidence="6" id="KW-0482">Metalloprotease</keyword>
<dbReference type="Gene3D" id="3.40.1000.10">
    <property type="entry name" value="Mog1/PsbP, alpha/beta/alpha sandwich"/>
    <property type="match status" value="1"/>
</dbReference>
<dbReference type="OrthoDB" id="9810445at2"/>
<dbReference type="InterPro" id="IPR051156">
    <property type="entry name" value="Mito/Outer_Membr_Metalloprot"/>
</dbReference>
<reference evidence="8 9" key="1">
    <citation type="journal article" date="2011" name="Stand. Genomic Sci.">
        <title>Complete genome sequence of Haliscomenobacter hydrossis type strain (O).</title>
        <authorList>
            <consortium name="US DOE Joint Genome Institute (JGI-PGF)"/>
            <person name="Daligault H."/>
            <person name="Lapidus A."/>
            <person name="Zeytun A."/>
            <person name="Nolan M."/>
            <person name="Lucas S."/>
            <person name="Del Rio T.G."/>
            <person name="Tice H."/>
            <person name="Cheng J.F."/>
            <person name="Tapia R."/>
            <person name="Han C."/>
            <person name="Goodwin L."/>
            <person name="Pitluck S."/>
            <person name="Liolios K."/>
            <person name="Pagani I."/>
            <person name="Ivanova N."/>
            <person name="Huntemann M."/>
            <person name="Mavromatis K."/>
            <person name="Mikhailova N."/>
            <person name="Pati A."/>
            <person name="Chen A."/>
            <person name="Palaniappan K."/>
            <person name="Land M."/>
            <person name="Hauser L."/>
            <person name="Brambilla E.M."/>
            <person name="Rohde M."/>
            <person name="Verbarg S."/>
            <person name="Goker M."/>
            <person name="Bristow J."/>
            <person name="Eisen J.A."/>
            <person name="Markowitz V."/>
            <person name="Hugenholtz P."/>
            <person name="Kyrpides N.C."/>
            <person name="Klenk H.P."/>
            <person name="Woyke T."/>
        </authorList>
    </citation>
    <scope>NUCLEOTIDE SEQUENCE [LARGE SCALE GENOMIC DNA]</scope>
    <source>
        <strain evidence="9">ATCC 27775 / DSM 1100 / LMG 10767 / O</strain>
    </source>
</reference>
<evidence type="ECO:0000313" key="8">
    <source>
        <dbReference type="EMBL" id="AEE47977.1"/>
    </source>
</evidence>
<dbReference type="AlphaFoldDB" id="F4KRI7"/>
<dbReference type="RefSeq" id="WP_013762541.1">
    <property type="nucleotide sequence ID" value="NC_015510.1"/>
</dbReference>
<dbReference type="PANTHER" id="PTHR22726">
    <property type="entry name" value="METALLOENDOPEPTIDASE OMA1"/>
    <property type="match status" value="1"/>
</dbReference>
<dbReference type="Gene3D" id="3.30.2010.10">
    <property type="entry name" value="Metalloproteases ('zincins'), catalytic domain"/>
    <property type="match status" value="1"/>
</dbReference>
<dbReference type="GO" id="GO:0046872">
    <property type="term" value="F:metal ion binding"/>
    <property type="evidence" value="ECO:0007669"/>
    <property type="project" value="UniProtKB-KW"/>
</dbReference>
<dbReference type="GO" id="GO:0051603">
    <property type="term" value="P:proteolysis involved in protein catabolic process"/>
    <property type="evidence" value="ECO:0007669"/>
    <property type="project" value="TreeGrafter"/>
</dbReference>
<dbReference type="STRING" id="760192.Halhy_0063"/>
<evidence type="ECO:0000256" key="5">
    <source>
        <dbReference type="ARBA" id="ARBA00022833"/>
    </source>
</evidence>
<protein>
    <submittedName>
        <fullName evidence="8">Peptidase M48 Ste24p</fullName>
    </submittedName>
</protein>
<evidence type="ECO:0000256" key="2">
    <source>
        <dbReference type="ARBA" id="ARBA00022670"/>
    </source>
</evidence>
<keyword evidence="3" id="KW-0479">Metal-binding</keyword>
<reference key="2">
    <citation type="submission" date="2011-04" db="EMBL/GenBank/DDBJ databases">
        <title>Complete sequence of chromosome of Haliscomenobacter hydrossis DSM 1100.</title>
        <authorList>
            <consortium name="US DOE Joint Genome Institute (JGI-PGF)"/>
            <person name="Lucas S."/>
            <person name="Han J."/>
            <person name="Lapidus A."/>
            <person name="Bruce D."/>
            <person name="Goodwin L."/>
            <person name="Pitluck S."/>
            <person name="Peters L."/>
            <person name="Kyrpides N."/>
            <person name="Mavromatis K."/>
            <person name="Ivanova N."/>
            <person name="Ovchinnikova G."/>
            <person name="Pagani I."/>
            <person name="Daligault H."/>
            <person name="Detter J.C."/>
            <person name="Han C."/>
            <person name="Land M."/>
            <person name="Hauser L."/>
            <person name="Markowitz V."/>
            <person name="Cheng J.-F."/>
            <person name="Hugenholtz P."/>
            <person name="Woyke T."/>
            <person name="Wu D."/>
            <person name="Verbarg S."/>
            <person name="Frueling A."/>
            <person name="Brambilla E."/>
            <person name="Klenk H.-P."/>
            <person name="Eisen J.A."/>
        </authorList>
    </citation>
    <scope>NUCLEOTIDE SEQUENCE</scope>
    <source>
        <strain>DSM 1100</strain>
    </source>
</reference>
<dbReference type="GO" id="GO:0016020">
    <property type="term" value="C:membrane"/>
    <property type="evidence" value="ECO:0007669"/>
    <property type="project" value="TreeGrafter"/>
</dbReference>
<dbReference type="EMBL" id="CP002691">
    <property type="protein sequence ID" value="AEE47977.1"/>
    <property type="molecule type" value="Genomic_DNA"/>
</dbReference>
<evidence type="ECO:0000313" key="9">
    <source>
        <dbReference type="Proteomes" id="UP000008461"/>
    </source>
</evidence>
<keyword evidence="9" id="KW-1185">Reference proteome</keyword>
<keyword evidence="5" id="KW-0862">Zinc</keyword>
<evidence type="ECO:0000259" key="7">
    <source>
        <dbReference type="Pfam" id="PF01435"/>
    </source>
</evidence>
<name>F4KRI7_HALH1</name>
<dbReference type="PANTHER" id="PTHR22726:SF1">
    <property type="entry name" value="METALLOENDOPEPTIDASE OMA1, MITOCHONDRIAL"/>
    <property type="match status" value="1"/>
</dbReference>
<proteinExistence type="predicted"/>